<dbReference type="EMBL" id="JAFCIX010000510">
    <property type="protein sequence ID" value="KAH6588389.1"/>
    <property type="molecule type" value="Genomic_DNA"/>
</dbReference>
<proteinExistence type="predicted"/>
<dbReference type="Proteomes" id="UP001648503">
    <property type="component" value="Unassembled WGS sequence"/>
</dbReference>
<organism evidence="3 4">
    <name type="scientific">Batrachochytrium salamandrivorans</name>
    <dbReference type="NCBI Taxonomy" id="1357716"/>
    <lineage>
        <taxon>Eukaryota</taxon>
        <taxon>Fungi</taxon>
        <taxon>Fungi incertae sedis</taxon>
        <taxon>Chytridiomycota</taxon>
        <taxon>Chytridiomycota incertae sedis</taxon>
        <taxon>Chytridiomycetes</taxon>
        <taxon>Rhizophydiales</taxon>
        <taxon>Rhizophydiales incertae sedis</taxon>
        <taxon>Batrachochytrium</taxon>
    </lineage>
</organism>
<protein>
    <submittedName>
        <fullName evidence="3">Uncharacterized protein</fullName>
    </submittedName>
</protein>
<evidence type="ECO:0000256" key="1">
    <source>
        <dbReference type="SAM" id="MobiDB-lite"/>
    </source>
</evidence>
<keyword evidence="2" id="KW-0732">Signal</keyword>
<sequence>MKFNALVVAAMVITSVNAGGRKGSPGCFGRRCGRSEPVVTQESTDESELKPVEPPKSADDDLKSSAYGLTEYTWESVYQYGSLKNPSNESQDLDLDEKTKICKDILKDISVTWGYIQKLNNRFEQQLPTVHGIMTDRSNKSGSVKDKEHKNSKAVKVQGFLKMRPDLIPPLEQVRARSIELEGAYRNLWENS</sequence>
<evidence type="ECO:0000313" key="4">
    <source>
        <dbReference type="Proteomes" id="UP001648503"/>
    </source>
</evidence>
<evidence type="ECO:0000313" key="3">
    <source>
        <dbReference type="EMBL" id="KAH6588389.1"/>
    </source>
</evidence>
<reference evidence="3 4" key="1">
    <citation type="submission" date="2021-02" db="EMBL/GenBank/DDBJ databases">
        <title>Variation within the Batrachochytrium salamandrivorans European outbreak.</title>
        <authorList>
            <person name="Kelly M."/>
            <person name="Pasmans F."/>
            <person name="Shea T.P."/>
            <person name="Munoz J.F."/>
            <person name="Carranza S."/>
            <person name="Cuomo C.A."/>
            <person name="Martel A."/>
        </authorList>
    </citation>
    <scope>NUCLEOTIDE SEQUENCE [LARGE SCALE GENOMIC DNA]</scope>
    <source>
        <strain evidence="3 4">AMFP18/2</strain>
    </source>
</reference>
<evidence type="ECO:0000256" key="2">
    <source>
        <dbReference type="SAM" id="SignalP"/>
    </source>
</evidence>
<feature type="compositionally biased region" description="Basic and acidic residues" evidence="1">
    <location>
        <begin position="47"/>
        <end position="63"/>
    </location>
</feature>
<feature type="chain" id="PRO_5045987946" evidence="2">
    <location>
        <begin position="19"/>
        <end position="192"/>
    </location>
</feature>
<accession>A0ABQ8EYQ4</accession>
<keyword evidence="4" id="KW-1185">Reference proteome</keyword>
<gene>
    <name evidence="3" type="ORF">BASA50_010755</name>
</gene>
<feature type="signal peptide" evidence="2">
    <location>
        <begin position="1"/>
        <end position="18"/>
    </location>
</feature>
<feature type="region of interest" description="Disordered" evidence="1">
    <location>
        <begin position="33"/>
        <end position="63"/>
    </location>
</feature>
<name>A0ABQ8EYQ4_9FUNG</name>
<comment type="caution">
    <text evidence="3">The sequence shown here is derived from an EMBL/GenBank/DDBJ whole genome shotgun (WGS) entry which is preliminary data.</text>
</comment>